<gene>
    <name evidence="1" type="ORF">O1Q84_27290</name>
</gene>
<dbReference type="EMBL" id="CP114198">
    <property type="protein sequence ID" value="WAT93956.1"/>
    <property type="molecule type" value="Genomic_DNA"/>
</dbReference>
<dbReference type="AlphaFoldDB" id="A0AA47LA47"/>
<organism evidence="1 2">
    <name type="scientific">Vibrio parahaemolyticus</name>
    <dbReference type="NCBI Taxonomy" id="670"/>
    <lineage>
        <taxon>Bacteria</taxon>
        <taxon>Pseudomonadati</taxon>
        <taxon>Pseudomonadota</taxon>
        <taxon>Gammaproteobacteria</taxon>
        <taxon>Vibrionales</taxon>
        <taxon>Vibrionaceae</taxon>
        <taxon>Vibrio</taxon>
    </lineage>
</organism>
<evidence type="ECO:0000313" key="1">
    <source>
        <dbReference type="EMBL" id="WAT93956.1"/>
    </source>
</evidence>
<name>A0AA47LA47_VIBPH</name>
<accession>A0AA47LA47</accession>
<evidence type="ECO:0000313" key="2">
    <source>
        <dbReference type="Proteomes" id="UP001156560"/>
    </source>
</evidence>
<dbReference type="RefSeq" id="WP_159408248.1">
    <property type="nucleotide sequence ID" value="NZ_CP034292.1"/>
</dbReference>
<proteinExistence type="predicted"/>
<protein>
    <submittedName>
        <fullName evidence="1">Uncharacterized protein</fullName>
    </submittedName>
</protein>
<dbReference type="Proteomes" id="UP001156560">
    <property type="component" value="Plasmid pHLC"/>
</dbReference>
<sequence length="134" mass="15504">MLKIIFAKTVLNDPSELVGLSNSSFTIKRIKTFGQTVNSKTLFAALIESENGKISWTNGEYEDFDIIKLHEAQLRKSTTPPEMTSTFRGKKYSRSLRRYKQNERKCILSEKTWTRFFKPKHLLQAVEIYGVNHG</sequence>
<geneLocation type="plasmid" evidence="1 2">
    <name>pHLC</name>
</geneLocation>
<reference evidence="1" key="1">
    <citation type="submission" date="2022-12" db="EMBL/GenBank/DDBJ databases">
        <title>Vibrio parahaemolyticus become highly virulent by producing novel Tc toxins.</title>
        <authorList>
            <person name="Yang F."/>
            <person name="You Y."/>
            <person name="Lai Q."/>
            <person name="Xu L."/>
            <person name="Li F."/>
        </authorList>
    </citation>
    <scope>NUCLEOTIDE SEQUENCE</scope>
    <source>
        <strain evidence="1">Vp-HL-202005</strain>
        <plasmid evidence="1">pHLC</plasmid>
    </source>
</reference>
<keyword evidence="1" id="KW-0614">Plasmid</keyword>